<keyword evidence="12" id="KW-0449">Lipoprotein</keyword>
<evidence type="ECO:0000313" key="14">
    <source>
        <dbReference type="Proteomes" id="UP001432027"/>
    </source>
</evidence>
<evidence type="ECO:0000256" key="11">
    <source>
        <dbReference type="ARBA" id="ARBA00023136"/>
    </source>
</evidence>
<reference evidence="13" key="1">
    <citation type="submission" date="2023-10" db="EMBL/GenBank/DDBJ databases">
        <title>Genome assembly of Pristionchus species.</title>
        <authorList>
            <person name="Yoshida K."/>
            <person name="Sommer R.J."/>
        </authorList>
    </citation>
    <scope>NUCLEOTIDE SEQUENCE</scope>
    <source>
        <strain evidence="13">RS0144</strain>
    </source>
</reference>
<organism evidence="13 14">
    <name type="scientific">Pristionchus entomophagus</name>
    <dbReference type="NCBI Taxonomy" id="358040"/>
    <lineage>
        <taxon>Eukaryota</taxon>
        <taxon>Metazoa</taxon>
        <taxon>Ecdysozoa</taxon>
        <taxon>Nematoda</taxon>
        <taxon>Chromadorea</taxon>
        <taxon>Rhabditida</taxon>
        <taxon>Rhabditina</taxon>
        <taxon>Diplogasteromorpha</taxon>
        <taxon>Diplogasteroidea</taxon>
        <taxon>Neodiplogasteridae</taxon>
        <taxon>Pristionchus</taxon>
    </lineage>
</organism>
<evidence type="ECO:0000256" key="10">
    <source>
        <dbReference type="ARBA" id="ARBA00022837"/>
    </source>
</evidence>
<evidence type="ECO:0000256" key="6">
    <source>
        <dbReference type="ARBA" id="ARBA00022553"/>
    </source>
</evidence>
<protein>
    <submittedName>
        <fullName evidence="13">Uncharacterized protein</fullName>
    </submittedName>
</protein>
<keyword evidence="8" id="KW-0479">Metal-binding</keyword>
<keyword evidence="6" id="KW-0597">Phosphoprotein</keyword>
<dbReference type="EMBL" id="BTSX01000003">
    <property type="protein sequence ID" value="GMS89904.1"/>
    <property type="molecule type" value="Genomic_DNA"/>
</dbReference>
<sequence length="79" mass="8907">MGASTSSLPAGELDRISIESGLSKNSVLTLYKRFLQLTTHRERDSGQYFLTKEDFLNIEELRLNPLGVRIIDAFFADAE</sequence>
<gene>
    <name evidence="13" type="ORF">PENTCL1PPCAC_12079</name>
</gene>
<evidence type="ECO:0000256" key="8">
    <source>
        <dbReference type="ARBA" id="ARBA00022723"/>
    </source>
</evidence>
<dbReference type="GO" id="GO:0005886">
    <property type="term" value="C:plasma membrane"/>
    <property type="evidence" value="ECO:0007669"/>
    <property type="project" value="UniProtKB-SubCell"/>
</dbReference>
<dbReference type="GO" id="GO:0046872">
    <property type="term" value="F:metal ion binding"/>
    <property type="evidence" value="ECO:0007669"/>
    <property type="project" value="UniProtKB-KW"/>
</dbReference>
<keyword evidence="9" id="KW-0677">Repeat</keyword>
<comment type="subcellular location">
    <subcellularLocation>
        <location evidence="1">Cell membrane</location>
    </subcellularLocation>
    <subcellularLocation>
        <location evidence="2">Cytoplasm</location>
    </subcellularLocation>
</comment>
<dbReference type="PANTHER" id="PTHR46002">
    <property type="entry name" value="EG:114D9.1 PROTEIN-RELATED"/>
    <property type="match status" value="1"/>
</dbReference>
<evidence type="ECO:0000256" key="12">
    <source>
        <dbReference type="ARBA" id="ARBA00023288"/>
    </source>
</evidence>
<evidence type="ECO:0000256" key="5">
    <source>
        <dbReference type="ARBA" id="ARBA00022490"/>
    </source>
</evidence>
<comment type="caution">
    <text evidence="13">The sequence shown here is derived from an EMBL/GenBank/DDBJ whole genome shotgun (WGS) entry which is preliminary data.</text>
</comment>
<evidence type="ECO:0000256" key="4">
    <source>
        <dbReference type="ARBA" id="ARBA00022475"/>
    </source>
</evidence>
<evidence type="ECO:0000256" key="9">
    <source>
        <dbReference type="ARBA" id="ARBA00022737"/>
    </source>
</evidence>
<evidence type="ECO:0000256" key="7">
    <source>
        <dbReference type="ARBA" id="ARBA00022707"/>
    </source>
</evidence>
<keyword evidence="5" id="KW-0963">Cytoplasm</keyword>
<keyword evidence="10" id="KW-0106">Calcium</keyword>
<keyword evidence="7" id="KW-0519">Myristate</keyword>
<proteinExistence type="predicted"/>
<keyword evidence="11" id="KW-0472">Membrane</keyword>
<name>A0AAV5TB47_9BILA</name>
<keyword evidence="14" id="KW-1185">Reference proteome</keyword>
<evidence type="ECO:0000256" key="3">
    <source>
        <dbReference type="ARBA" id="ARBA00022448"/>
    </source>
</evidence>
<keyword evidence="4" id="KW-1003">Cell membrane</keyword>
<dbReference type="GO" id="GO:0005737">
    <property type="term" value="C:cytoplasm"/>
    <property type="evidence" value="ECO:0007669"/>
    <property type="project" value="UniProtKB-SubCell"/>
</dbReference>
<dbReference type="AlphaFoldDB" id="A0AAV5TB47"/>
<dbReference type="Proteomes" id="UP001432027">
    <property type="component" value="Unassembled WGS sequence"/>
</dbReference>
<feature type="non-terminal residue" evidence="13">
    <location>
        <position position="79"/>
    </location>
</feature>
<evidence type="ECO:0000256" key="2">
    <source>
        <dbReference type="ARBA" id="ARBA00004496"/>
    </source>
</evidence>
<dbReference type="Gene3D" id="1.10.238.10">
    <property type="entry name" value="EF-hand"/>
    <property type="match status" value="1"/>
</dbReference>
<accession>A0AAV5TB47</accession>
<evidence type="ECO:0000313" key="13">
    <source>
        <dbReference type="EMBL" id="GMS89904.1"/>
    </source>
</evidence>
<keyword evidence="3" id="KW-0813">Transport</keyword>
<evidence type="ECO:0000256" key="1">
    <source>
        <dbReference type="ARBA" id="ARBA00004236"/>
    </source>
</evidence>
<dbReference type="InterPro" id="IPR051875">
    <property type="entry name" value="Calcineurin_B_homologous"/>
</dbReference>